<evidence type="ECO:0000256" key="2">
    <source>
        <dbReference type="SAM" id="SignalP"/>
    </source>
</evidence>
<organism evidence="7 8">
    <name type="scientific">Falco tinnunculus</name>
    <name type="common">Common kestrel</name>
    <dbReference type="NCBI Taxonomy" id="100819"/>
    <lineage>
        <taxon>Eukaryota</taxon>
        <taxon>Metazoa</taxon>
        <taxon>Chordata</taxon>
        <taxon>Craniata</taxon>
        <taxon>Vertebrata</taxon>
        <taxon>Euteleostomi</taxon>
        <taxon>Archelosauria</taxon>
        <taxon>Archosauria</taxon>
        <taxon>Dinosauria</taxon>
        <taxon>Saurischia</taxon>
        <taxon>Theropoda</taxon>
        <taxon>Coelurosauria</taxon>
        <taxon>Aves</taxon>
        <taxon>Neognathae</taxon>
        <taxon>Neoaves</taxon>
        <taxon>Telluraves</taxon>
        <taxon>Australaves</taxon>
        <taxon>Falconiformes</taxon>
        <taxon>Falconidae</taxon>
        <taxon>Falco</taxon>
    </lineage>
</organism>
<feature type="signal peptide" evidence="2">
    <location>
        <begin position="1"/>
        <end position="20"/>
    </location>
</feature>
<feature type="chain" id="PRO_5034357030" evidence="2">
    <location>
        <begin position="21"/>
        <end position="1574"/>
    </location>
</feature>
<feature type="domain" description="Maestro-like HEAT-repeats" evidence="3">
    <location>
        <begin position="884"/>
        <end position="1111"/>
    </location>
</feature>
<feature type="domain" description="MROH2B-like HEAT-repeats" evidence="4">
    <location>
        <begin position="258"/>
        <end position="829"/>
    </location>
</feature>
<feature type="domain" description="MROH2B-like N-terminal HEAT-repeats" evidence="5">
    <location>
        <begin position="36"/>
        <end position="255"/>
    </location>
</feature>
<evidence type="ECO:0000259" key="4">
    <source>
        <dbReference type="Pfam" id="PF23210"/>
    </source>
</evidence>
<dbReference type="InterPro" id="IPR055406">
    <property type="entry name" value="HEAT_Maestro"/>
</dbReference>
<evidence type="ECO:0000259" key="6">
    <source>
        <dbReference type="Pfam" id="PF23227"/>
    </source>
</evidence>
<keyword evidence="2" id="KW-0732">Signal</keyword>
<dbReference type="InterPro" id="IPR016024">
    <property type="entry name" value="ARM-type_fold"/>
</dbReference>
<dbReference type="Pfam" id="PF23210">
    <property type="entry name" value="HEAT_Maestro_2"/>
    <property type="match status" value="1"/>
</dbReference>
<dbReference type="Gene3D" id="1.25.10.10">
    <property type="entry name" value="Leucine-rich Repeat Variant"/>
    <property type="match status" value="3"/>
</dbReference>
<dbReference type="Pfam" id="PF21047">
    <property type="entry name" value="HEAT_Maestro"/>
    <property type="match status" value="1"/>
</dbReference>
<dbReference type="Pfam" id="PF23227">
    <property type="entry name" value="HEAT_MROH2B_C"/>
    <property type="match status" value="1"/>
</dbReference>
<feature type="domain" description="Maestro/Maestro-like HEAT-repeats" evidence="6">
    <location>
        <begin position="1314"/>
        <end position="1559"/>
    </location>
</feature>
<dbReference type="InterPro" id="IPR048465">
    <property type="entry name" value="Maestro-like_HEAT"/>
</dbReference>
<accession>A0A8C4UJL8</accession>
<dbReference type="InterPro" id="IPR045206">
    <property type="entry name" value="Maestro_heat-like_prot"/>
</dbReference>
<keyword evidence="1" id="KW-0677">Repeat</keyword>
<dbReference type="Ensembl" id="ENSFTIT00000014137.1">
    <property type="protein sequence ID" value="ENSFTIP00000013555.1"/>
    <property type="gene ID" value="ENSFTIG00000007195.1"/>
</dbReference>
<dbReference type="GO" id="GO:0005737">
    <property type="term" value="C:cytoplasm"/>
    <property type="evidence" value="ECO:0007669"/>
    <property type="project" value="TreeGrafter"/>
</dbReference>
<dbReference type="InterPro" id="IPR011989">
    <property type="entry name" value="ARM-like"/>
</dbReference>
<dbReference type="Pfam" id="PF23221">
    <property type="entry name" value="HEAT_MROH2B_1st"/>
    <property type="match status" value="1"/>
</dbReference>
<name>A0A8C4UJL8_FALTI</name>
<evidence type="ECO:0000256" key="1">
    <source>
        <dbReference type="ARBA" id="ARBA00022737"/>
    </source>
</evidence>
<dbReference type="InterPro" id="IPR056282">
    <property type="entry name" value="MROH2B-like_N_HEAT"/>
</dbReference>
<sequence length="1574" mass="176136">AKFTLAQRLTLWLATTLMDATTDKDPLVQEQIYDALCYLGESEPEEILNSCDEYLRQHDKLAYPHRVIILKAMETVVKNNITLLDKSTAKVVIFLASNEMTKSKEVIRDWQQAASNVLVAVGQCFINKVMEEVLTKFQPGILPHYFVMQTFANLSVSNVFGMVPFLNSILGTMLPMLGMAKQDHMKSVFCYALQHFSESIQEYLANLDKAPDPTVRKDTFSNEIFSAYEVLFNSWLQHREAKLRLAVVEALGPMSYLMPSDKLEEQLPKLIPGILALYKKHTEAFYISKSLCQILEASVNIGSRSLDVQLDSLLGTLHPQICAPADPSVPLTVKNHTEVLRCFTVLACSFPDRVLAFLLPKLESSNERTRVGTLLIMRQIINSAPSQMEIKKPFILSSMKLPLQDSNNKVKRAMVQVISAMAHHGYLEQPGGEAMMEFLVRQCALSSDAQPPDADDLTSDSVQSISVNTLFLLSTTVDRMSNVLWPYLLEFVTPIQFTNALTPLCKSLMYLAMKKQEEGESASLIRYDLNGQYWLTPADVVSSQPYVGDCRGTAALRLLNVLHYSVHPALDQLWSKKIPLLLFLPQFLQETLVAVSDNTWICHFVTEMCRQLHGYNGFPLEKNFLYKCIGTTLGACASKDLVQKQLQELLETARYHEEAEREGLASCFGICAINHLEETLAKLEDFVRSDVFKKSVGLFSIFKDRSDTEVEKIKSTLILCYGYVAVYAPKELVLSRIEADILKNIFQYFNTKVLGIKVETKDLTLKLCLIRSICMISQAIYNGVKCGDFVFSRKAELVAQMVEFIKAEPPEAMRTPVRQRAMITCTYLVYPSSAPIPAGMPLSGQRWLELPHPWSPTPLPASAHLSDAVRLQHLGPWIKSNKEHERQRAVEVSAALLDFYLSKLNTVIPFYNLSVLIALFSPRCSDSLASVRQHAVDCVYSLLYIQLCYEGFARDHRDEMVEGLKALKKGLEEPDFTVLFHTCNNIAMVIGKRIPPDQLMSLLLAMFEGLADPDKNCSRAATVMINSLLKERGGVLQEKVPDIMSIIHSKLEEVDEEHIRKAAQQTVYILASQHKSVVVSSLLGSSLPFDSHTCTMWRSLATEPTLTSQILEQLLEKVNRDVPYKESKCFLLGSGSERIATPLPLAATCALYEIMSAPESGAAVLGLYPPLFVTLLLRVSCTVGVQLPKNLQSRERRSSSHGPAPRSLHPCSCAVETLKVMLARGGSEEVARAVGNAGGWELMCRQAVWVTHATSLGSAMARHAGPRLPLIVKNLIPTLSSVFDSQRITTTAFFAELLNSNVVNDLILLETMMDNMTGRQKDSCMLVRMLALRGLGNIASGSPDKVRKHGATLLASMVNGMDDKDDPHNLVALEAMSSLSKLLDHVEERDIQSMLLHIAIRIRPFFDSEQPDLRQSSIVLFGNLTKFSEDNCEVFFEQILNGLVTLLLHLQDPKPEVVKACKFALRMCGPNMGCEGLCDMFLNHLREDRSLHYGEFMNNVCKHLMQTYPEMLNRLIVTNLFYFKSNWVDIRAAAPMFIGFLVLHVDEDHCQQVLPPAVFAAGERGLASAHWSWS</sequence>
<evidence type="ECO:0000259" key="5">
    <source>
        <dbReference type="Pfam" id="PF23221"/>
    </source>
</evidence>
<protein>
    <submittedName>
        <fullName evidence="7">Maestro heat like repeat family member 1</fullName>
    </submittedName>
</protein>
<reference evidence="7" key="1">
    <citation type="submission" date="2025-08" db="UniProtKB">
        <authorList>
            <consortium name="Ensembl"/>
        </authorList>
    </citation>
    <scope>IDENTIFICATION</scope>
</reference>
<dbReference type="PANTHER" id="PTHR23120">
    <property type="entry name" value="MAESTRO-RELATED HEAT DOMAIN-CONTAINING"/>
    <property type="match status" value="1"/>
</dbReference>
<evidence type="ECO:0000259" key="3">
    <source>
        <dbReference type="Pfam" id="PF21047"/>
    </source>
</evidence>
<dbReference type="PANTHER" id="PTHR23120:SF44">
    <property type="entry name" value="MAESTRO HEAT-LIKE REPEAT-CONTAINING PROTEIN FAMILY MEMBER 1"/>
    <property type="match status" value="1"/>
</dbReference>
<dbReference type="Proteomes" id="UP000694562">
    <property type="component" value="Unplaced"/>
</dbReference>
<evidence type="ECO:0000313" key="8">
    <source>
        <dbReference type="Proteomes" id="UP000694562"/>
    </source>
</evidence>
<evidence type="ECO:0000313" key="7">
    <source>
        <dbReference type="Ensembl" id="ENSFTIP00000013555.1"/>
    </source>
</evidence>
<dbReference type="InterPro" id="IPR055408">
    <property type="entry name" value="HEAT_MROH2B-like"/>
</dbReference>
<dbReference type="SUPFAM" id="SSF48371">
    <property type="entry name" value="ARM repeat"/>
    <property type="match status" value="2"/>
</dbReference>
<reference evidence="7" key="2">
    <citation type="submission" date="2025-09" db="UniProtKB">
        <authorList>
            <consortium name="Ensembl"/>
        </authorList>
    </citation>
    <scope>IDENTIFICATION</scope>
</reference>
<proteinExistence type="predicted"/>
<keyword evidence="8" id="KW-1185">Reference proteome</keyword>